<evidence type="ECO:0000256" key="2">
    <source>
        <dbReference type="SAM" id="Phobius"/>
    </source>
</evidence>
<evidence type="ECO:0000313" key="3">
    <source>
        <dbReference type="EMBL" id="SEA80696.1"/>
    </source>
</evidence>
<keyword evidence="4" id="KW-1185">Reference proteome</keyword>
<protein>
    <submittedName>
        <fullName evidence="3">Uncharacterized protein</fullName>
    </submittedName>
</protein>
<dbReference type="STRING" id="1122198.SAMN02745729_107179"/>
<keyword evidence="2" id="KW-0472">Membrane</keyword>
<dbReference type="RefSeq" id="WP_091826501.1">
    <property type="nucleotide sequence ID" value="NZ_FNRJ01000007.1"/>
</dbReference>
<gene>
    <name evidence="3" type="ORF">SAMN02745729_107179</name>
</gene>
<feature type="compositionally biased region" description="Low complexity" evidence="1">
    <location>
        <begin position="94"/>
        <end position="105"/>
    </location>
</feature>
<keyword evidence="2" id="KW-1133">Transmembrane helix</keyword>
<organism evidence="3 4">
    <name type="scientific">Marinobacterium iners DSM 11526</name>
    <dbReference type="NCBI Taxonomy" id="1122198"/>
    <lineage>
        <taxon>Bacteria</taxon>
        <taxon>Pseudomonadati</taxon>
        <taxon>Pseudomonadota</taxon>
        <taxon>Gammaproteobacteria</taxon>
        <taxon>Oceanospirillales</taxon>
        <taxon>Oceanospirillaceae</taxon>
        <taxon>Marinobacterium</taxon>
    </lineage>
</organism>
<accession>A0A1H4E717</accession>
<dbReference type="AlphaFoldDB" id="A0A1H4E717"/>
<sequence length="111" mass="11901">MSYFGLTLLIILASLVVYSASFVTYHVSRSDSLEVNQKRAIYLLAWLIPLVGPAITVAALGNDFARQKKKHAIPLLSYIFLAGVFAPTQDSNDESGNGSSNDTTGGSDGDF</sequence>
<feature type="region of interest" description="Disordered" evidence="1">
    <location>
        <begin position="89"/>
        <end position="111"/>
    </location>
</feature>
<dbReference type="EMBL" id="FNRJ01000007">
    <property type="protein sequence ID" value="SEA80696.1"/>
    <property type="molecule type" value="Genomic_DNA"/>
</dbReference>
<evidence type="ECO:0000256" key="1">
    <source>
        <dbReference type="SAM" id="MobiDB-lite"/>
    </source>
</evidence>
<evidence type="ECO:0000313" key="4">
    <source>
        <dbReference type="Proteomes" id="UP000242469"/>
    </source>
</evidence>
<reference evidence="4" key="1">
    <citation type="submission" date="2016-10" db="EMBL/GenBank/DDBJ databases">
        <authorList>
            <person name="Varghese N."/>
            <person name="Submissions S."/>
        </authorList>
    </citation>
    <scope>NUCLEOTIDE SEQUENCE [LARGE SCALE GENOMIC DNA]</scope>
    <source>
        <strain evidence="4">DSM 11526</strain>
    </source>
</reference>
<proteinExistence type="predicted"/>
<feature type="transmembrane region" description="Helical" evidence="2">
    <location>
        <begin position="43"/>
        <end position="60"/>
    </location>
</feature>
<dbReference type="OrthoDB" id="5525047at2"/>
<keyword evidence="2" id="KW-0812">Transmembrane</keyword>
<dbReference type="Proteomes" id="UP000242469">
    <property type="component" value="Unassembled WGS sequence"/>
</dbReference>
<name>A0A1H4E717_9GAMM</name>